<gene>
    <name evidence="4" type="ORF">F6R98_02730</name>
</gene>
<comment type="similarity">
    <text evidence="1">Belongs to the bacterial solute-binding protein 3 family.</text>
</comment>
<evidence type="ECO:0000259" key="3">
    <source>
        <dbReference type="Pfam" id="PF00497"/>
    </source>
</evidence>
<evidence type="ECO:0000256" key="1">
    <source>
        <dbReference type="ARBA" id="ARBA00010333"/>
    </source>
</evidence>
<reference evidence="4 5" key="1">
    <citation type="submission" date="2019-09" db="EMBL/GenBank/DDBJ databases">
        <title>Ecophysiology of the spiral-shaped methanotroph Methylospira mobilis as revealed by the complete genome sequence.</title>
        <authorList>
            <person name="Oshkin I.Y."/>
            <person name="Dedysh S.N."/>
            <person name="Miroshnikov K."/>
            <person name="Danilova O.V."/>
            <person name="Hakobyan A."/>
            <person name="Liesack W."/>
        </authorList>
    </citation>
    <scope>NUCLEOTIDE SEQUENCE [LARGE SCALE GENOMIC DNA]</scope>
    <source>
        <strain evidence="4 5">Shm1</strain>
    </source>
</reference>
<dbReference type="SUPFAM" id="SSF53850">
    <property type="entry name" value="Periplasmic binding protein-like II"/>
    <property type="match status" value="1"/>
</dbReference>
<dbReference type="Proteomes" id="UP000325755">
    <property type="component" value="Chromosome"/>
</dbReference>
<feature type="domain" description="Solute-binding protein family 3/N-terminal" evidence="3">
    <location>
        <begin position="46"/>
        <end position="258"/>
    </location>
</feature>
<dbReference type="InterPro" id="IPR001638">
    <property type="entry name" value="Solute-binding_3/MltF_N"/>
</dbReference>
<dbReference type="EMBL" id="CP044205">
    <property type="protein sequence ID" value="QFY41673.1"/>
    <property type="molecule type" value="Genomic_DNA"/>
</dbReference>
<accession>A0A5Q0BCM3</accession>
<dbReference type="InParanoid" id="A0A5Q0BCM3"/>
<keyword evidence="5" id="KW-1185">Reference proteome</keyword>
<evidence type="ECO:0000313" key="4">
    <source>
        <dbReference type="EMBL" id="QFY41673.1"/>
    </source>
</evidence>
<dbReference type="PANTHER" id="PTHR35936">
    <property type="entry name" value="MEMBRANE-BOUND LYTIC MUREIN TRANSGLYCOSYLASE F"/>
    <property type="match status" value="1"/>
</dbReference>
<protein>
    <submittedName>
        <fullName evidence="4">Transporter substrate-binding domain-containing protein</fullName>
    </submittedName>
</protein>
<dbReference type="Pfam" id="PF00497">
    <property type="entry name" value="SBP_bac_3"/>
    <property type="match status" value="1"/>
</dbReference>
<dbReference type="OrthoDB" id="5562041at2"/>
<dbReference type="KEGG" id="mmob:F6R98_02730"/>
<dbReference type="AlphaFoldDB" id="A0A5Q0BCM3"/>
<evidence type="ECO:0000256" key="2">
    <source>
        <dbReference type="ARBA" id="ARBA00022729"/>
    </source>
</evidence>
<dbReference type="Gene3D" id="3.40.190.10">
    <property type="entry name" value="Periplasmic binding protein-like II"/>
    <property type="match status" value="2"/>
</dbReference>
<name>A0A5Q0BCM3_9GAMM</name>
<proteinExistence type="inferred from homology"/>
<sequence>MLYFNRLFTSSRLCATMKIKMLLLFTLALICGPVFAVEPLRIVGDEWPPYVDESLPGNGLSVEIVTEALKKSGYATHFALEDLSRAIAGARIGVYDVVSNIWYSEDAATDLDFTDPYLSNEMCFIKRKGVDIEYAFLSDLRGMVVGVVKDYPYPREFVMAGDIIKIPVPTMLPALNALAAGQINLVLGDRRDIDFLLAKFMPQEAKTLEYMPPCFPKNDLFAAVSKTNPNHAKITQDFNAALKRMKTDGSYQFILDKHSLEH</sequence>
<organism evidence="4 5">
    <name type="scientific">Candidatus Methylospira mobilis</name>
    <dbReference type="NCBI Taxonomy" id="1808979"/>
    <lineage>
        <taxon>Bacteria</taxon>
        <taxon>Pseudomonadati</taxon>
        <taxon>Pseudomonadota</taxon>
        <taxon>Gammaproteobacteria</taxon>
        <taxon>Methylococcales</taxon>
        <taxon>Methylococcaceae</taxon>
        <taxon>Candidatus Methylospira</taxon>
    </lineage>
</organism>
<dbReference type="PANTHER" id="PTHR35936:SF25">
    <property type="entry name" value="ABC TRANSPORTER SUBSTRATE-BINDING PROTEIN"/>
    <property type="match status" value="1"/>
</dbReference>
<evidence type="ECO:0000313" key="5">
    <source>
        <dbReference type="Proteomes" id="UP000325755"/>
    </source>
</evidence>
<keyword evidence="2" id="KW-0732">Signal</keyword>